<evidence type="ECO:0000313" key="2">
    <source>
        <dbReference type="Proteomes" id="UP001162131"/>
    </source>
</evidence>
<dbReference type="EMBL" id="CAJZBQ010000006">
    <property type="protein sequence ID" value="CAG9312514.1"/>
    <property type="molecule type" value="Genomic_DNA"/>
</dbReference>
<dbReference type="Proteomes" id="UP001162131">
    <property type="component" value="Unassembled WGS sequence"/>
</dbReference>
<gene>
    <name evidence="1" type="ORF">BSTOLATCC_MIC6614</name>
</gene>
<keyword evidence="2" id="KW-1185">Reference proteome</keyword>
<accession>A0AAU9IBW7</accession>
<comment type="caution">
    <text evidence="1">The sequence shown here is derived from an EMBL/GenBank/DDBJ whole genome shotgun (WGS) entry which is preliminary data.</text>
</comment>
<protein>
    <submittedName>
        <fullName evidence="1">Uncharacterized protein</fullName>
    </submittedName>
</protein>
<dbReference type="AlphaFoldDB" id="A0AAU9IBW7"/>
<sequence>MDSEAKFSKLAEDDSIYRFYSTIEGRIIEFIRSRGQVTLVELIAYIDYHKNKLRDISSRKYKEKSIETLVISTLIYKKQIFNEVSDGNWTINIDSALEYEKNVIKKIEHSCKKRVEQHKKYKSKLHEEEKFKVFENLVDNDIYNKLIQLDELMASSNEQVQKQILEYYDSSKNISINR</sequence>
<evidence type="ECO:0000313" key="1">
    <source>
        <dbReference type="EMBL" id="CAG9312514.1"/>
    </source>
</evidence>
<reference evidence="1" key="1">
    <citation type="submission" date="2021-09" db="EMBL/GenBank/DDBJ databases">
        <authorList>
            <consortium name="AG Swart"/>
            <person name="Singh M."/>
            <person name="Singh A."/>
            <person name="Seah K."/>
            <person name="Emmerich C."/>
        </authorList>
    </citation>
    <scope>NUCLEOTIDE SEQUENCE</scope>
    <source>
        <strain evidence="1">ATCC30299</strain>
    </source>
</reference>
<name>A0AAU9IBW7_9CILI</name>
<organism evidence="1 2">
    <name type="scientific">Blepharisma stoltei</name>
    <dbReference type="NCBI Taxonomy" id="1481888"/>
    <lineage>
        <taxon>Eukaryota</taxon>
        <taxon>Sar</taxon>
        <taxon>Alveolata</taxon>
        <taxon>Ciliophora</taxon>
        <taxon>Postciliodesmatophora</taxon>
        <taxon>Heterotrichea</taxon>
        <taxon>Heterotrichida</taxon>
        <taxon>Blepharismidae</taxon>
        <taxon>Blepharisma</taxon>
    </lineage>
</organism>
<proteinExistence type="predicted"/>